<dbReference type="Proteomes" id="UP000019151">
    <property type="component" value="Chromosome"/>
</dbReference>
<evidence type="ECO:0000313" key="2">
    <source>
        <dbReference type="Proteomes" id="UP000019151"/>
    </source>
</evidence>
<dbReference type="OrthoDB" id="5294839at2"/>
<protein>
    <recommendedName>
        <fullName evidence="3">Transcriptional regulator</fullName>
    </recommendedName>
</protein>
<accession>W0RDI6</accession>
<dbReference type="KEGG" id="gba:J421_0965"/>
<dbReference type="AlphaFoldDB" id="W0RDI6"/>
<keyword evidence="2" id="KW-1185">Reference proteome</keyword>
<evidence type="ECO:0000313" key="1">
    <source>
        <dbReference type="EMBL" id="AHG88502.1"/>
    </source>
</evidence>
<name>W0RDI6_9BACT</name>
<dbReference type="EMBL" id="CP007128">
    <property type="protein sequence ID" value="AHG88502.1"/>
    <property type="molecule type" value="Genomic_DNA"/>
</dbReference>
<organism evidence="1 2">
    <name type="scientific">Gemmatirosa kalamazoonensis</name>
    <dbReference type="NCBI Taxonomy" id="861299"/>
    <lineage>
        <taxon>Bacteria</taxon>
        <taxon>Pseudomonadati</taxon>
        <taxon>Gemmatimonadota</taxon>
        <taxon>Gemmatimonadia</taxon>
        <taxon>Gemmatimonadales</taxon>
        <taxon>Gemmatimonadaceae</taxon>
        <taxon>Gemmatirosa</taxon>
    </lineage>
</organism>
<dbReference type="InParanoid" id="W0RDI6"/>
<dbReference type="STRING" id="861299.J421_0965"/>
<gene>
    <name evidence="1" type="ORF">J421_0965</name>
</gene>
<dbReference type="RefSeq" id="WP_025410037.1">
    <property type="nucleotide sequence ID" value="NZ_CP007128.1"/>
</dbReference>
<dbReference type="HOGENOM" id="CLU_156541_1_0_0"/>
<evidence type="ECO:0008006" key="3">
    <source>
        <dbReference type="Google" id="ProtNLM"/>
    </source>
</evidence>
<reference evidence="1 2" key="1">
    <citation type="journal article" date="2014" name="Genome Announc.">
        <title>Genome Sequence and Methylome of Soil Bacterium Gemmatirosa kalamazoonensis KBS708T, a Member of the Rarely Cultivated Gemmatimonadetes Phylum.</title>
        <authorList>
            <person name="Debruyn J.M."/>
            <person name="Radosevich M."/>
            <person name="Wommack K.E."/>
            <person name="Polson S.W."/>
            <person name="Hauser L.J."/>
            <person name="Fawaz M.N."/>
            <person name="Korlach J."/>
            <person name="Tsai Y.C."/>
        </authorList>
    </citation>
    <scope>NUCLEOTIDE SEQUENCE [LARGE SCALE GENOMIC DNA]</scope>
    <source>
        <strain evidence="1 2">KBS708</strain>
    </source>
</reference>
<proteinExistence type="predicted"/>
<sequence length="128" mass="14279">MSDLGLPAELLELLCRQVDPLAEVEVLLLLHRTPERAWRAEAAAAELRVDARTTARHLAALVAGRLLQSEDDPPAYRYAPASPSLHAAVEQLRVLYDTRPVSLVRLLYEGPSRAVRSFADAFRIRRAE</sequence>